<feature type="transmembrane region" description="Helical" evidence="3">
    <location>
        <begin position="21"/>
        <end position="44"/>
    </location>
</feature>
<accession>A0A4S4DC73</accession>
<keyword evidence="3" id="KW-0472">Membrane</keyword>
<gene>
    <name evidence="4" type="ORF">TEA_003375</name>
</gene>
<reference evidence="4 5" key="1">
    <citation type="journal article" date="2018" name="Proc. Natl. Acad. Sci. U.S.A.">
        <title>Draft genome sequence of Camellia sinensis var. sinensis provides insights into the evolution of the tea genome and tea quality.</title>
        <authorList>
            <person name="Wei C."/>
            <person name="Yang H."/>
            <person name="Wang S."/>
            <person name="Zhao J."/>
            <person name="Liu C."/>
            <person name="Gao L."/>
            <person name="Xia E."/>
            <person name="Lu Y."/>
            <person name="Tai Y."/>
            <person name="She G."/>
            <person name="Sun J."/>
            <person name="Cao H."/>
            <person name="Tong W."/>
            <person name="Gao Q."/>
            <person name="Li Y."/>
            <person name="Deng W."/>
            <person name="Jiang X."/>
            <person name="Wang W."/>
            <person name="Chen Q."/>
            <person name="Zhang S."/>
            <person name="Li H."/>
            <person name="Wu J."/>
            <person name="Wang P."/>
            <person name="Li P."/>
            <person name="Shi C."/>
            <person name="Zheng F."/>
            <person name="Jian J."/>
            <person name="Huang B."/>
            <person name="Shan D."/>
            <person name="Shi M."/>
            <person name="Fang C."/>
            <person name="Yue Y."/>
            <person name="Li F."/>
            <person name="Li D."/>
            <person name="Wei S."/>
            <person name="Han B."/>
            <person name="Jiang C."/>
            <person name="Yin Y."/>
            <person name="Xia T."/>
            <person name="Zhang Z."/>
            <person name="Bennetzen J.L."/>
            <person name="Zhao S."/>
            <person name="Wan X."/>
        </authorList>
    </citation>
    <scope>NUCLEOTIDE SEQUENCE [LARGE SCALE GENOMIC DNA]</scope>
    <source>
        <strain evidence="5">cv. Shuchazao</strain>
        <tissue evidence="4">Leaf</tissue>
    </source>
</reference>
<comment type="caution">
    <text evidence="4">The sequence shown here is derived from an EMBL/GenBank/DDBJ whole genome shotgun (WGS) entry which is preliminary data.</text>
</comment>
<dbReference type="AlphaFoldDB" id="A0A4S4DC73"/>
<evidence type="ECO:0000256" key="2">
    <source>
        <dbReference type="ARBA" id="ARBA00022786"/>
    </source>
</evidence>
<dbReference type="Proteomes" id="UP000306102">
    <property type="component" value="Unassembled WGS sequence"/>
</dbReference>
<dbReference type="SUPFAM" id="SSF51126">
    <property type="entry name" value="Pectin lyase-like"/>
    <property type="match status" value="1"/>
</dbReference>
<dbReference type="InterPro" id="IPR016024">
    <property type="entry name" value="ARM-type_fold"/>
</dbReference>
<dbReference type="Pfam" id="PF00514">
    <property type="entry name" value="Arm"/>
    <property type="match status" value="1"/>
</dbReference>
<keyword evidence="5" id="KW-1185">Reference proteome</keyword>
<dbReference type="InterPro" id="IPR011989">
    <property type="entry name" value="ARM-like"/>
</dbReference>
<protein>
    <recommendedName>
        <fullName evidence="6">U-box domain-containing protein</fullName>
    </recommendedName>
</protein>
<sequence>MLVLMSSIADLDNWNSSSFRLLLSLLTLSLCFSYSSLILLHLMLDCDLCFLDCLSISISNLHHQHRLHRLDFSDFDFDFEAPPPPPSAPVRFEQYYVFSFSLQIFVKPTLNKALASDLGAGRMILTCAFAADPDDPLKTTDQTRHLGLIATSFAASLGEHQIMHESLDKGIQIKPKSKHIWIDHCSLCDYDDGLIDITRESTYITISRELQRTQAPSAVQSDFEAISKIQIDINRLFRAISKRFRRFRAACALLNLSLIDENKISIGACGAIPPLITLLMNGSNRGKKDAMTTLYKLCTVKVNKERAVKGGAVKAVVGLVAAE</sequence>
<dbReference type="PANTHER" id="PTHR23315:SF129">
    <property type="entry name" value="ARM REPEAT SUPERFAMILY PROTEIN"/>
    <property type="match status" value="1"/>
</dbReference>
<dbReference type="InterPro" id="IPR012334">
    <property type="entry name" value="Pectin_lyas_fold"/>
</dbReference>
<dbReference type="PANTHER" id="PTHR23315">
    <property type="entry name" value="U BOX DOMAIN-CONTAINING"/>
    <property type="match status" value="1"/>
</dbReference>
<evidence type="ECO:0008006" key="6">
    <source>
        <dbReference type="Google" id="ProtNLM"/>
    </source>
</evidence>
<proteinExistence type="predicted"/>
<organism evidence="4 5">
    <name type="scientific">Camellia sinensis var. sinensis</name>
    <name type="common">China tea</name>
    <dbReference type="NCBI Taxonomy" id="542762"/>
    <lineage>
        <taxon>Eukaryota</taxon>
        <taxon>Viridiplantae</taxon>
        <taxon>Streptophyta</taxon>
        <taxon>Embryophyta</taxon>
        <taxon>Tracheophyta</taxon>
        <taxon>Spermatophyta</taxon>
        <taxon>Magnoliopsida</taxon>
        <taxon>eudicotyledons</taxon>
        <taxon>Gunneridae</taxon>
        <taxon>Pentapetalae</taxon>
        <taxon>asterids</taxon>
        <taxon>Ericales</taxon>
        <taxon>Theaceae</taxon>
        <taxon>Camellia</taxon>
    </lineage>
</organism>
<dbReference type="Gene3D" id="2.160.20.10">
    <property type="entry name" value="Single-stranded right-handed beta-helix, Pectin lyase-like"/>
    <property type="match status" value="1"/>
</dbReference>
<evidence type="ECO:0000313" key="4">
    <source>
        <dbReference type="EMBL" id="THG00182.1"/>
    </source>
</evidence>
<name>A0A4S4DC73_CAMSN</name>
<keyword evidence="3" id="KW-1133">Transmembrane helix</keyword>
<dbReference type="Gene3D" id="1.25.10.10">
    <property type="entry name" value="Leucine-rich Repeat Variant"/>
    <property type="match status" value="1"/>
</dbReference>
<evidence type="ECO:0000313" key="5">
    <source>
        <dbReference type="Proteomes" id="UP000306102"/>
    </source>
</evidence>
<dbReference type="InterPro" id="IPR000225">
    <property type="entry name" value="Armadillo"/>
</dbReference>
<keyword evidence="2" id="KW-0833">Ubl conjugation pathway</keyword>
<dbReference type="InterPro" id="IPR011050">
    <property type="entry name" value="Pectin_lyase_fold/virulence"/>
</dbReference>
<dbReference type="SUPFAM" id="SSF48371">
    <property type="entry name" value="ARM repeat"/>
    <property type="match status" value="1"/>
</dbReference>
<evidence type="ECO:0000256" key="1">
    <source>
        <dbReference type="ARBA" id="ARBA00022737"/>
    </source>
</evidence>
<evidence type="ECO:0000256" key="3">
    <source>
        <dbReference type="SAM" id="Phobius"/>
    </source>
</evidence>
<keyword evidence="1" id="KW-0677">Repeat</keyword>
<dbReference type="EMBL" id="SDRB02011788">
    <property type="protein sequence ID" value="THG00182.1"/>
    <property type="molecule type" value="Genomic_DNA"/>
</dbReference>
<keyword evidence="3" id="KW-0812">Transmembrane</keyword>